<feature type="non-terminal residue" evidence="1">
    <location>
        <position position="74"/>
    </location>
</feature>
<dbReference type="InterPro" id="IPR006311">
    <property type="entry name" value="TAT_signal"/>
</dbReference>
<protein>
    <submittedName>
        <fullName evidence="1">Uncharacterized protein</fullName>
    </submittedName>
</protein>
<dbReference type="PROSITE" id="PS51318">
    <property type="entry name" value="TAT"/>
    <property type="match status" value="1"/>
</dbReference>
<dbReference type="EMBL" id="LAZR01010854">
    <property type="protein sequence ID" value="KKM64677.1"/>
    <property type="molecule type" value="Genomic_DNA"/>
</dbReference>
<organism evidence="1">
    <name type="scientific">marine sediment metagenome</name>
    <dbReference type="NCBI Taxonomy" id="412755"/>
    <lineage>
        <taxon>unclassified sequences</taxon>
        <taxon>metagenomes</taxon>
        <taxon>ecological metagenomes</taxon>
    </lineage>
</organism>
<dbReference type="AlphaFoldDB" id="A0A0F9M622"/>
<evidence type="ECO:0000313" key="1">
    <source>
        <dbReference type="EMBL" id="KKM64677.1"/>
    </source>
</evidence>
<reference evidence="1" key="1">
    <citation type="journal article" date="2015" name="Nature">
        <title>Complex archaea that bridge the gap between prokaryotes and eukaryotes.</title>
        <authorList>
            <person name="Spang A."/>
            <person name="Saw J.H."/>
            <person name="Jorgensen S.L."/>
            <person name="Zaremba-Niedzwiedzka K."/>
            <person name="Martijn J."/>
            <person name="Lind A.E."/>
            <person name="van Eijk R."/>
            <person name="Schleper C."/>
            <person name="Guy L."/>
            <person name="Ettema T.J."/>
        </authorList>
    </citation>
    <scope>NUCLEOTIDE SEQUENCE</scope>
</reference>
<name>A0A0F9M622_9ZZZZ</name>
<gene>
    <name evidence="1" type="ORF">LCGC14_1498930</name>
</gene>
<accession>A0A0F9M622</accession>
<sequence>MAEKGSRRSFILKSALAGTASLVAGAEAAQKKPERKLKVGVFGLDYSFWPNIWADLLCPEGKHSGTSLLNMDVS</sequence>
<proteinExistence type="predicted"/>
<comment type="caution">
    <text evidence="1">The sequence shown here is derived from an EMBL/GenBank/DDBJ whole genome shotgun (WGS) entry which is preliminary data.</text>
</comment>